<feature type="domain" description="Transglutaminase-like" evidence="1">
    <location>
        <begin position="176"/>
        <end position="240"/>
    </location>
</feature>
<dbReference type="PANTHER" id="PTHR33490">
    <property type="entry name" value="BLR5614 PROTEIN-RELATED"/>
    <property type="match status" value="1"/>
</dbReference>
<evidence type="ECO:0000259" key="1">
    <source>
        <dbReference type="SMART" id="SM00460"/>
    </source>
</evidence>
<dbReference type="SMART" id="SM00460">
    <property type="entry name" value="TGc"/>
    <property type="match status" value="1"/>
</dbReference>
<reference evidence="2 3" key="1">
    <citation type="submission" date="2020-08" db="EMBL/GenBank/DDBJ databases">
        <title>Genomic Encyclopedia of Type Strains, Phase IV (KMG-IV): sequencing the most valuable type-strain genomes for metagenomic binning, comparative biology and taxonomic classification.</title>
        <authorList>
            <person name="Goeker M."/>
        </authorList>
    </citation>
    <scope>NUCLEOTIDE SEQUENCE [LARGE SCALE GENOMIC DNA]</scope>
    <source>
        <strain evidence="2 3">DSM 102044</strain>
    </source>
</reference>
<dbReference type="Gene3D" id="3.10.620.30">
    <property type="match status" value="1"/>
</dbReference>
<keyword evidence="3" id="KW-1185">Reference proteome</keyword>
<gene>
    <name evidence="2" type="ORF">FHS59_000592</name>
</gene>
<organism evidence="2 3">
    <name type="scientific">Algoriphagus iocasae</name>
    <dbReference type="NCBI Taxonomy" id="1836499"/>
    <lineage>
        <taxon>Bacteria</taxon>
        <taxon>Pseudomonadati</taxon>
        <taxon>Bacteroidota</taxon>
        <taxon>Cytophagia</taxon>
        <taxon>Cytophagales</taxon>
        <taxon>Cyclobacteriaceae</taxon>
        <taxon>Algoriphagus</taxon>
    </lineage>
</organism>
<protein>
    <recommendedName>
        <fullName evidence="1">Transglutaminase-like domain-containing protein</fullName>
    </recommendedName>
</protein>
<dbReference type="EMBL" id="JACIJO010000001">
    <property type="protein sequence ID" value="MBB6324977.1"/>
    <property type="molecule type" value="Genomic_DNA"/>
</dbReference>
<accession>A0A841MHN4</accession>
<dbReference type="InterPro" id="IPR013589">
    <property type="entry name" value="Bac_transglu_N"/>
</dbReference>
<sequence length="286" mass="32984">MKLQIQHLTEYKYDNPVFLGIHLLFLIPQNRLYFDVLKQDLVVHPKPEGNHVRMDLSGNFYTQVWFLDMSEKLQIQSELVLKVKEFNPFSFLIDEQFLQSVANKTYPKFSYLGLEKELANYYLVDTGDKMMLDFVMEYWRGPEDVIGFLFRITAAIHSQWDHLIRHEMDIWEPAYTFSEKKGSCRDLAYMQMSLLGSIGLATRFISGYAFNPNLKDGHELHAWLEVYLPGGGWVGLDPSLGLLTDHRYVPLACHAKPELASPVQGSFNGEGNSTLHTEVQISQILD</sequence>
<name>A0A841MHN4_9BACT</name>
<dbReference type="RefSeq" id="WP_184492920.1">
    <property type="nucleotide sequence ID" value="NZ_JACIJO010000001.1"/>
</dbReference>
<evidence type="ECO:0000313" key="3">
    <source>
        <dbReference type="Proteomes" id="UP000588604"/>
    </source>
</evidence>
<evidence type="ECO:0000313" key="2">
    <source>
        <dbReference type="EMBL" id="MBB6324977.1"/>
    </source>
</evidence>
<dbReference type="PANTHER" id="PTHR33490:SF1">
    <property type="entry name" value="SLL1233 PROTEIN"/>
    <property type="match status" value="1"/>
</dbReference>
<dbReference type="InterPro" id="IPR002931">
    <property type="entry name" value="Transglutaminase-like"/>
</dbReference>
<dbReference type="Pfam" id="PF01841">
    <property type="entry name" value="Transglut_core"/>
    <property type="match status" value="1"/>
</dbReference>
<dbReference type="Proteomes" id="UP000588604">
    <property type="component" value="Unassembled WGS sequence"/>
</dbReference>
<dbReference type="InterPro" id="IPR038765">
    <property type="entry name" value="Papain-like_cys_pep_sf"/>
</dbReference>
<comment type="caution">
    <text evidence="2">The sequence shown here is derived from an EMBL/GenBank/DDBJ whole genome shotgun (WGS) entry which is preliminary data.</text>
</comment>
<proteinExistence type="predicted"/>
<dbReference type="AlphaFoldDB" id="A0A841MHN4"/>
<dbReference type="Pfam" id="PF08379">
    <property type="entry name" value="Bact_transglu_N"/>
    <property type="match status" value="1"/>
</dbReference>
<dbReference type="SUPFAM" id="SSF54001">
    <property type="entry name" value="Cysteine proteinases"/>
    <property type="match status" value="1"/>
</dbReference>